<comment type="caution">
    <text evidence="1">The sequence shown here is derived from an EMBL/GenBank/DDBJ whole genome shotgun (WGS) entry which is preliminary data.</text>
</comment>
<keyword evidence="2" id="KW-1185">Reference proteome</keyword>
<evidence type="ECO:0008006" key="3">
    <source>
        <dbReference type="Google" id="ProtNLM"/>
    </source>
</evidence>
<reference evidence="2" key="1">
    <citation type="journal article" date="2019" name="Int. J. Syst. Evol. Microbiol.">
        <title>The Global Catalogue of Microorganisms (GCM) 10K type strain sequencing project: providing services to taxonomists for standard genome sequencing and annotation.</title>
        <authorList>
            <consortium name="The Broad Institute Genomics Platform"/>
            <consortium name="The Broad Institute Genome Sequencing Center for Infectious Disease"/>
            <person name="Wu L."/>
            <person name="Ma J."/>
        </authorList>
    </citation>
    <scope>NUCLEOTIDE SEQUENCE [LARGE SCALE GENOMIC DNA]</scope>
    <source>
        <strain evidence="2">JCM 17214</strain>
    </source>
</reference>
<sequence>MPDGTGRIVYRKPLSTVGPLVSLPVSSYLLIMEGADGCNVARRLVLK</sequence>
<accession>A0ABP7NNI2</accession>
<dbReference type="RefSeq" id="WP_345117006.1">
    <property type="nucleotide sequence ID" value="NZ_BAABDH010000108.1"/>
</dbReference>
<proteinExistence type="predicted"/>
<organism evidence="1 2">
    <name type="scientific">Hymenobacter algoricola</name>
    <dbReference type="NCBI Taxonomy" id="486267"/>
    <lineage>
        <taxon>Bacteria</taxon>
        <taxon>Pseudomonadati</taxon>
        <taxon>Bacteroidota</taxon>
        <taxon>Cytophagia</taxon>
        <taxon>Cytophagales</taxon>
        <taxon>Hymenobacteraceae</taxon>
        <taxon>Hymenobacter</taxon>
    </lineage>
</organism>
<evidence type="ECO:0000313" key="2">
    <source>
        <dbReference type="Proteomes" id="UP001499909"/>
    </source>
</evidence>
<evidence type="ECO:0000313" key="1">
    <source>
        <dbReference type="EMBL" id="GAA3950837.1"/>
    </source>
</evidence>
<dbReference type="Proteomes" id="UP001499909">
    <property type="component" value="Unassembled WGS sequence"/>
</dbReference>
<dbReference type="EMBL" id="BAABDH010000108">
    <property type="protein sequence ID" value="GAA3950837.1"/>
    <property type="molecule type" value="Genomic_DNA"/>
</dbReference>
<name>A0ABP7NNI2_9BACT</name>
<protein>
    <recommendedName>
        <fullName evidence="3">T9SS type A sorting domain-containing protein</fullName>
    </recommendedName>
</protein>
<gene>
    <name evidence="1" type="ORF">GCM10022406_35850</name>
</gene>